<accession>A0A1Q8EF24</accession>
<dbReference type="PROSITE" id="PS00662">
    <property type="entry name" value="T2SP_E"/>
    <property type="match status" value="1"/>
</dbReference>
<evidence type="ECO:0000313" key="6">
    <source>
        <dbReference type="EMBL" id="SUN06275.1"/>
    </source>
</evidence>
<proteinExistence type="inferred from homology"/>
<dbReference type="PANTHER" id="PTHR30258">
    <property type="entry name" value="TYPE II SECRETION SYSTEM PROTEIN GSPE-RELATED"/>
    <property type="match status" value="1"/>
</dbReference>
<dbReference type="InterPro" id="IPR001482">
    <property type="entry name" value="T2SS/T4SS_dom"/>
</dbReference>
<dbReference type="AlphaFoldDB" id="A0A1Q8EF24"/>
<organism evidence="5 7">
    <name type="scientific">Streptococcus acidominimus</name>
    <dbReference type="NCBI Taxonomy" id="1326"/>
    <lineage>
        <taxon>Bacteria</taxon>
        <taxon>Bacillati</taxon>
        <taxon>Bacillota</taxon>
        <taxon>Bacilli</taxon>
        <taxon>Lactobacillales</taxon>
        <taxon>Streptococcaceae</taxon>
        <taxon>Streptococcus</taxon>
    </lineage>
</organism>
<evidence type="ECO:0000313" key="7">
    <source>
        <dbReference type="Proteomes" id="UP000186437"/>
    </source>
</evidence>
<dbReference type="SUPFAM" id="SSF52540">
    <property type="entry name" value="P-loop containing nucleoside triphosphate hydrolases"/>
    <property type="match status" value="2"/>
</dbReference>
<reference evidence="5" key="1">
    <citation type="submission" date="2016-12" db="EMBL/GenBank/DDBJ databases">
        <authorList>
            <person name="Song W.-J."/>
            <person name="Kurnit D.M."/>
        </authorList>
    </citation>
    <scope>NUCLEOTIDE SEQUENCE [LARGE SCALE GENOMIC DNA]</scope>
    <source>
        <strain evidence="5">ATCC 51725</strain>
    </source>
</reference>
<keyword evidence="2" id="KW-0547">Nucleotide-binding</keyword>
<evidence type="ECO:0000259" key="4">
    <source>
        <dbReference type="PROSITE" id="PS00662"/>
    </source>
</evidence>
<dbReference type="PANTHER" id="PTHR30258:SF2">
    <property type="entry name" value="COMG OPERON PROTEIN 1"/>
    <property type="match status" value="1"/>
</dbReference>
<dbReference type="Gene3D" id="3.30.450.90">
    <property type="match status" value="1"/>
</dbReference>
<evidence type="ECO:0000313" key="5">
    <source>
        <dbReference type="EMBL" id="OLF50398.1"/>
    </source>
</evidence>
<keyword evidence="7" id="KW-1185">Reference proteome</keyword>
<comment type="similarity">
    <text evidence="1">Belongs to the GSP E family.</text>
</comment>
<reference evidence="7" key="2">
    <citation type="submission" date="2016-12" db="EMBL/GenBank/DDBJ databases">
        <authorList>
            <person name="Gulvik C.A."/>
        </authorList>
    </citation>
    <scope>NUCLEOTIDE SEQUENCE [LARGE SCALE GENOMIC DNA]</scope>
    <source>
        <strain evidence="7">ATCC 51725</strain>
    </source>
</reference>
<evidence type="ECO:0000256" key="1">
    <source>
        <dbReference type="ARBA" id="ARBA00006611"/>
    </source>
</evidence>
<name>A0A1Q8EF24_STRAI</name>
<dbReference type="Gene3D" id="3.40.50.300">
    <property type="entry name" value="P-loop containing nucleotide triphosphate hydrolases"/>
    <property type="match status" value="1"/>
</dbReference>
<dbReference type="OrthoDB" id="9808272at2"/>
<evidence type="ECO:0000256" key="3">
    <source>
        <dbReference type="ARBA" id="ARBA00022840"/>
    </source>
</evidence>
<dbReference type="Proteomes" id="UP000255213">
    <property type="component" value="Unassembled WGS sequence"/>
</dbReference>
<dbReference type="InterPro" id="IPR027417">
    <property type="entry name" value="P-loop_NTPase"/>
</dbReference>
<protein>
    <submittedName>
        <fullName evidence="6">Type II secretory pathway, ATPase PulE/Tfp pilus assembly pathway, ATPase PilB</fullName>
    </submittedName>
</protein>
<reference evidence="6 8" key="3">
    <citation type="submission" date="2018-06" db="EMBL/GenBank/DDBJ databases">
        <authorList>
            <consortium name="Pathogen Informatics"/>
            <person name="Doyle S."/>
        </authorList>
    </citation>
    <scope>NUCLEOTIDE SEQUENCE [LARGE SCALE GENOMIC DNA]</scope>
    <source>
        <strain evidence="6 8">NCTC12957</strain>
    </source>
</reference>
<keyword evidence="3" id="KW-0067">ATP-binding</keyword>
<dbReference type="RefSeq" id="WP_075098563.1">
    <property type="nucleotide sequence ID" value="NZ_MSJL01000006.1"/>
</dbReference>
<dbReference type="GO" id="GO:0005524">
    <property type="term" value="F:ATP binding"/>
    <property type="evidence" value="ECO:0007669"/>
    <property type="project" value="UniProtKB-KW"/>
</dbReference>
<gene>
    <name evidence="6" type="primary">gspE</name>
    <name evidence="5" type="ORF">BU200_01965</name>
    <name evidence="6" type="ORF">NCTC12957_00555</name>
</gene>
<evidence type="ECO:0000313" key="8">
    <source>
        <dbReference type="Proteomes" id="UP000255213"/>
    </source>
</evidence>
<evidence type="ECO:0000256" key="2">
    <source>
        <dbReference type="ARBA" id="ARBA00022741"/>
    </source>
</evidence>
<dbReference type="EMBL" id="MSJL01000006">
    <property type="protein sequence ID" value="OLF50398.1"/>
    <property type="molecule type" value="Genomic_DNA"/>
</dbReference>
<sequence>MVQKIAQELIQKAVAKRVSDLYLLPRETSYHVYERVADTRHLVGEFDEATYAAVIAHFKFVAGMNVGEKRRSQQGACDYDYEVGKIALRLSTVGDYRGKESLVLRHRPDLLIIGEIRDKETARAVIRASLTGVTIFSTVHGKSIAGVYARMLELGVSSDELHHALQGIIYQRLIGGGGIVDVATKAYQTYAATGWNQQIDQLFEAGHITAGQAQTEKIILSSSA</sequence>
<dbReference type="GO" id="GO:0016887">
    <property type="term" value="F:ATP hydrolysis activity"/>
    <property type="evidence" value="ECO:0007669"/>
    <property type="project" value="TreeGrafter"/>
</dbReference>
<dbReference type="EMBL" id="UHEN01000001">
    <property type="protein sequence ID" value="SUN06275.1"/>
    <property type="molecule type" value="Genomic_DNA"/>
</dbReference>
<dbReference type="Proteomes" id="UP000186437">
    <property type="component" value="Unassembled WGS sequence"/>
</dbReference>
<dbReference type="Pfam" id="PF00437">
    <property type="entry name" value="T2SSE"/>
    <property type="match status" value="2"/>
</dbReference>
<dbReference type="GO" id="GO:0005886">
    <property type="term" value="C:plasma membrane"/>
    <property type="evidence" value="ECO:0007669"/>
    <property type="project" value="TreeGrafter"/>
</dbReference>
<feature type="domain" description="Bacterial type II secretion system protein E" evidence="4">
    <location>
        <begin position="104"/>
        <end position="118"/>
    </location>
</feature>